<evidence type="ECO:0000313" key="12">
    <source>
        <dbReference type="Proteomes" id="UP000000211"/>
    </source>
</evidence>
<evidence type="ECO:0000256" key="3">
    <source>
        <dbReference type="ARBA" id="ARBA00022679"/>
    </source>
</evidence>
<evidence type="ECO:0000256" key="10">
    <source>
        <dbReference type="SAM" id="Phobius"/>
    </source>
</evidence>
<evidence type="ECO:0000256" key="6">
    <source>
        <dbReference type="ARBA" id="ARBA00023098"/>
    </source>
</evidence>
<organism evidence="11 12">
    <name type="scientific">Thermus oshimai JL-2</name>
    <dbReference type="NCBI Taxonomy" id="751945"/>
    <lineage>
        <taxon>Bacteria</taxon>
        <taxon>Thermotogati</taxon>
        <taxon>Deinococcota</taxon>
        <taxon>Deinococci</taxon>
        <taxon>Thermales</taxon>
        <taxon>Thermaceae</taxon>
        <taxon>Thermus</taxon>
    </lineage>
</organism>
<evidence type="ECO:0000256" key="2">
    <source>
        <dbReference type="ARBA" id="ARBA00022516"/>
    </source>
</evidence>
<feature type="transmembrane region" description="Helical" evidence="10">
    <location>
        <begin position="146"/>
        <end position="163"/>
    </location>
</feature>
<dbReference type="GO" id="GO:0005886">
    <property type="term" value="C:plasma membrane"/>
    <property type="evidence" value="ECO:0007669"/>
    <property type="project" value="InterPro"/>
</dbReference>
<dbReference type="KEGG" id="tos:Theos_0928"/>
<dbReference type="InterPro" id="IPR003811">
    <property type="entry name" value="G3P_acylTferase_PlsY"/>
</dbReference>
<dbReference type="AlphaFoldDB" id="K7R4W4"/>
<keyword evidence="9" id="KW-1208">Phospholipid metabolism</keyword>
<evidence type="ECO:0000256" key="8">
    <source>
        <dbReference type="ARBA" id="ARBA00023209"/>
    </source>
</evidence>
<accession>K7R4W4</accession>
<dbReference type="Proteomes" id="UP000000211">
    <property type="component" value="Chromosome"/>
</dbReference>
<sequence length="168" mass="17653">MALALLVGYALGSLPFAYWFAGLRGVGPEGLSPFPRLLVLLLELGKGLSAVALGEFLAQNPLGGLLGGVGASWGQAFSPWLLLGKAGGVAPVLGVLFAVDPRLLLGPGLIFLSLWAWTRRREPALLGASLSLPLFAGLFWEGLGVGFGLLTALPWLLRLWLLWRAGSP</sequence>
<keyword evidence="12" id="KW-1185">Reference proteome</keyword>
<keyword evidence="4 10" id="KW-0812">Transmembrane</keyword>
<dbReference type="GO" id="GO:0043772">
    <property type="term" value="F:acyl-phosphate glycerol-3-phosphate acyltransferase activity"/>
    <property type="evidence" value="ECO:0007669"/>
    <property type="project" value="InterPro"/>
</dbReference>
<dbReference type="SMART" id="SM01207">
    <property type="entry name" value="G3P_acyltransf"/>
    <property type="match status" value="1"/>
</dbReference>
<evidence type="ECO:0000256" key="4">
    <source>
        <dbReference type="ARBA" id="ARBA00022692"/>
    </source>
</evidence>
<reference evidence="11 12" key="1">
    <citation type="journal article" date="2013" name="Genome Announc.">
        <title>Whole Genome Sequencing of Thermus oshimai JL-2 and Thermus thermophilus JL-18, Incomplete Denitrifiers from the United States Great Basin.</title>
        <authorList>
            <person name="Murugapiran S.K."/>
            <person name="Huntemann M."/>
            <person name="Wei C.L."/>
            <person name="Han J."/>
            <person name="Detter J.C."/>
            <person name="Han C.S."/>
            <person name="Erkkila T.H."/>
            <person name="Teshima H."/>
            <person name="Chen A."/>
            <person name="Kyrpides N."/>
            <person name="Mavrommatis K."/>
            <person name="Markowitz V."/>
            <person name="Szeto E."/>
            <person name="Ivanova N."/>
            <person name="Pagani I."/>
            <person name="Lam J."/>
            <person name="McDonald A.I."/>
            <person name="Dodsworth J.A."/>
            <person name="Pati A."/>
            <person name="Goodwin L."/>
            <person name="Peters L."/>
            <person name="Pitluck S."/>
            <person name="Woyke T."/>
            <person name="Hedlund B.P."/>
        </authorList>
    </citation>
    <scope>NUCLEOTIDE SEQUENCE</scope>
    <source>
        <strain evidence="11 12">JL-2</strain>
    </source>
</reference>
<keyword evidence="1" id="KW-1003">Cell membrane</keyword>
<keyword evidence="5 10" id="KW-1133">Transmembrane helix</keyword>
<keyword evidence="2" id="KW-0444">Lipid biosynthesis</keyword>
<dbReference type="STRING" id="751945.Theos_0928"/>
<keyword evidence="7 10" id="KW-0472">Membrane</keyword>
<name>K7R4W4_THEOS</name>
<keyword evidence="3" id="KW-0808">Transferase</keyword>
<feature type="transmembrane region" description="Helical" evidence="10">
    <location>
        <begin position="89"/>
        <end position="117"/>
    </location>
</feature>
<keyword evidence="8" id="KW-0594">Phospholipid biosynthesis</keyword>
<gene>
    <name evidence="11" type="ORF">Theos_0928</name>
</gene>
<dbReference type="eggNOG" id="COG0344">
    <property type="taxonomic scope" value="Bacteria"/>
</dbReference>
<dbReference type="Pfam" id="PF02660">
    <property type="entry name" value="G3P_acyltransf"/>
    <property type="match status" value="1"/>
</dbReference>
<evidence type="ECO:0000256" key="9">
    <source>
        <dbReference type="ARBA" id="ARBA00023264"/>
    </source>
</evidence>
<protein>
    <submittedName>
        <fullName evidence="11">Putative membrane protein</fullName>
    </submittedName>
</protein>
<dbReference type="EMBL" id="CP003249">
    <property type="protein sequence ID" value="AFV75984.1"/>
    <property type="molecule type" value="Genomic_DNA"/>
</dbReference>
<dbReference type="GO" id="GO:0008654">
    <property type="term" value="P:phospholipid biosynthetic process"/>
    <property type="evidence" value="ECO:0007669"/>
    <property type="project" value="UniProtKB-KW"/>
</dbReference>
<evidence type="ECO:0000313" key="11">
    <source>
        <dbReference type="EMBL" id="AFV75984.1"/>
    </source>
</evidence>
<dbReference type="OrthoDB" id="25790at2"/>
<evidence type="ECO:0000256" key="5">
    <source>
        <dbReference type="ARBA" id="ARBA00022989"/>
    </source>
</evidence>
<dbReference type="HOGENOM" id="CLU_081254_7_1_0"/>
<keyword evidence="6" id="KW-0443">Lipid metabolism</keyword>
<dbReference type="RefSeq" id="WP_016329175.1">
    <property type="nucleotide sequence ID" value="NC_019386.1"/>
</dbReference>
<evidence type="ECO:0000256" key="1">
    <source>
        <dbReference type="ARBA" id="ARBA00022475"/>
    </source>
</evidence>
<proteinExistence type="predicted"/>
<evidence type="ECO:0000256" key="7">
    <source>
        <dbReference type="ARBA" id="ARBA00023136"/>
    </source>
</evidence>